<keyword evidence="2" id="KW-0802">TPR repeat</keyword>
<dbReference type="PROSITE" id="PS50005">
    <property type="entry name" value="TPR"/>
    <property type="match status" value="1"/>
</dbReference>
<dbReference type="EnsemblPlants" id="EMT00909">
    <property type="protein sequence ID" value="EMT00909"/>
    <property type="gene ID" value="F775_22268"/>
</dbReference>
<dbReference type="ExpressionAtlas" id="R7VYT5">
    <property type="expression patterns" value="baseline"/>
</dbReference>
<accession>R7VYT5</accession>
<name>R7VYT5_AEGTA</name>
<dbReference type="Pfam" id="PF07719">
    <property type="entry name" value="TPR_2"/>
    <property type="match status" value="1"/>
</dbReference>
<dbReference type="SMART" id="SM00028">
    <property type="entry name" value="TPR"/>
    <property type="match status" value="1"/>
</dbReference>
<organism evidence="3">
    <name type="scientific">Aegilops tauschii</name>
    <name type="common">Tausch's goatgrass</name>
    <name type="synonym">Aegilops squarrosa</name>
    <dbReference type="NCBI Taxonomy" id="37682"/>
    <lineage>
        <taxon>Eukaryota</taxon>
        <taxon>Viridiplantae</taxon>
        <taxon>Streptophyta</taxon>
        <taxon>Embryophyta</taxon>
        <taxon>Tracheophyta</taxon>
        <taxon>Spermatophyta</taxon>
        <taxon>Magnoliopsida</taxon>
        <taxon>Liliopsida</taxon>
        <taxon>Poales</taxon>
        <taxon>Poaceae</taxon>
        <taxon>BOP clade</taxon>
        <taxon>Pooideae</taxon>
        <taxon>Triticodae</taxon>
        <taxon>Triticeae</taxon>
        <taxon>Triticinae</taxon>
        <taxon>Aegilops</taxon>
    </lineage>
</organism>
<dbReference type="InterPro" id="IPR051616">
    <property type="entry name" value="Cul2-RING_E3_ligase_SR"/>
</dbReference>
<dbReference type="Gene3D" id="1.25.40.10">
    <property type="entry name" value="Tetratricopeptide repeat domain"/>
    <property type="match status" value="1"/>
</dbReference>
<dbReference type="InterPro" id="IPR013105">
    <property type="entry name" value="TPR_2"/>
</dbReference>
<proteinExistence type="predicted"/>
<dbReference type="InterPro" id="IPR011990">
    <property type="entry name" value="TPR-like_helical_dom_sf"/>
</dbReference>
<dbReference type="PANTHER" id="PTHR46224">
    <property type="entry name" value="ANKYRIN REPEAT FAMILY PROTEIN"/>
    <property type="match status" value="1"/>
</dbReference>
<dbReference type="SUPFAM" id="SSF48452">
    <property type="entry name" value="TPR-like"/>
    <property type="match status" value="1"/>
</dbReference>
<protein>
    <submittedName>
        <fullName evidence="3">Uncharacterized protein</fullName>
    </submittedName>
</protein>
<dbReference type="AlphaFoldDB" id="R7VYT5"/>
<evidence type="ECO:0000256" key="1">
    <source>
        <dbReference type="ARBA" id="ARBA00022737"/>
    </source>
</evidence>
<reference evidence="3" key="1">
    <citation type="submission" date="2015-06" db="UniProtKB">
        <authorList>
            <consortium name="EnsemblPlants"/>
        </authorList>
    </citation>
    <scope>IDENTIFICATION</scope>
</reference>
<dbReference type="PANTHER" id="PTHR46224:SF5">
    <property type="entry name" value="OS09G0124800 PROTEIN"/>
    <property type="match status" value="1"/>
</dbReference>
<evidence type="ECO:0000256" key="2">
    <source>
        <dbReference type="ARBA" id="ARBA00022803"/>
    </source>
</evidence>
<sequence>MYVKRRTEVKREASEALREGTIIWHQRYKAFDSSPDEYATILANISLCALRAGNGRAALSYATMCRMGRPLWPKACYREGAALMLLKKYERACEAFADGLKLDPTSGDIANALREAQEAAKNARRREK</sequence>
<evidence type="ECO:0000313" key="3">
    <source>
        <dbReference type="EnsemblPlants" id="EMT00909"/>
    </source>
</evidence>
<dbReference type="InterPro" id="IPR019734">
    <property type="entry name" value="TPR_rpt"/>
</dbReference>
<keyword evidence="1" id="KW-0677">Repeat</keyword>